<gene>
    <name evidence="1" type="ordered locus">Mhar_0481</name>
</gene>
<organism evidence="1 2">
    <name type="scientific">Methanothrix harundinacea (strain 6Ac)</name>
    <name type="common">Methanosaeta harundinacea</name>
    <dbReference type="NCBI Taxonomy" id="1110509"/>
    <lineage>
        <taxon>Archaea</taxon>
        <taxon>Methanobacteriati</taxon>
        <taxon>Methanobacteriota</taxon>
        <taxon>Stenosarchaea group</taxon>
        <taxon>Methanomicrobia</taxon>
        <taxon>Methanotrichales</taxon>
        <taxon>Methanotrichaceae</taxon>
        <taxon>Methanothrix</taxon>
    </lineage>
</organism>
<evidence type="ECO:0000313" key="1">
    <source>
        <dbReference type="EMBL" id="AET63866.1"/>
    </source>
</evidence>
<accession>G7WMT2</accession>
<reference evidence="1 2" key="1">
    <citation type="journal article" date="2012" name="PLoS ONE">
        <title>The genome characteristics and predicted function of methyl-group oxidation pathway in the obligate aceticlastic methanogens, Methanosaeta spp.</title>
        <authorList>
            <person name="Zhu J."/>
            <person name="Zheng H."/>
            <person name="Ai G."/>
            <person name="Zhang G."/>
            <person name="Liu D."/>
            <person name="Liu X."/>
            <person name="Dong X."/>
        </authorList>
    </citation>
    <scope>NUCLEOTIDE SEQUENCE [LARGE SCALE GENOMIC DNA]</scope>
    <source>
        <strain evidence="1 2">6Ac</strain>
    </source>
</reference>
<evidence type="ECO:0000313" key="2">
    <source>
        <dbReference type="Proteomes" id="UP000005877"/>
    </source>
</evidence>
<keyword evidence="2" id="KW-1185">Reference proteome</keyword>
<dbReference type="Proteomes" id="UP000005877">
    <property type="component" value="Chromosome"/>
</dbReference>
<protein>
    <submittedName>
        <fullName evidence="1">Uncharacterized protein</fullName>
    </submittedName>
</protein>
<sequence>MRGERNGDLTIDGKRIVAEIADKIEWTPQGWPVVEGLEGELALQKCYSWLAWQDLPLATVPKNDKEFDEFVSSNVFLAISFDGRDLNDLEFVTREYAETFGRRSDVAFVPAAFGEKKMLSRLKAFKFPRGRRM</sequence>
<dbReference type="KEGG" id="mhi:Mhar_0481"/>
<proteinExistence type="predicted"/>
<dbReference type="PATRIC" id="fig|1110509.7.peg.535"/>
<dbReference type="HOGENOM" id="CLU_1901929_0_0_2"/>
<dbReference type="EMBL" id="CP003117">
    <property type="protein sequence ID" value="AET63866.1"/>
    <property type="molecule type" value="Genomic_DNA"/>
</dbReference>
<dbReference type="AlphaFoldDB" id="G7WMT2"/>
<name>G7WMT2_METH6</name>